<keyword evidence="2" id="KW-1133">Transmembrane helix</keyword>
<keyword evidence="2" id="KW-0812">Transmembrane</keyword>
<sequence>MADTEANKSEDENRSSLVQFILLSLLLVAVIFSCLTIIIQVSQCQVRHHREELRQLKQTKTQDLPTPPPPPAPEAMNPLQTSDDDFEVFYSDPAPPKTDGFVPTTVFPTRWQHISDMMDKMFQLGNKILEGEKVQNADMKLHSELLSKVNDMVEEVVEYRDQNHPPGVVMI</sequence>
<proteinExistence type="predicted"/>
<reference evidence="3 4" key="1">
    <citation type="submission" date="2015-12" db="EMBL/GenBank/DDBJ databases">
        <title>The genome of Folsomia candida.</title>
        <authorList>
            <person name="Faddeeva A."/>
            <person name="Derks M.F."/>
            <person name="Anvar Y."/>
            <person name="Smit S."/>
            <person name="Van Straalen N."/>
            <person name="Roelofs D."/>
        </authorList>
    </citation>
    <scope>NUCLEOTIDE SEQUENCE [LARGE SCALE GENOMIC DNA]</scope>
    <source>
        <strain evidence="3 4">VU population</strain>
        <tissue evidence="3">Whole body</tissue>
    </source>
</reference>
<dbReference type="Proteomes" id="UP000198287">
    <property type="component" value="Unassembled WGS sequence"/>
</dbReference>
<protein>
    <submittedName>
        <fullName evidence="3">Uncharacterized protein</fullName>
    </submittedName>
</protein>
<keyword evidence="2" id="KW-0472">Membrane</keyword>
<evidence type="ECO:0000256" key="1">
    <source>
        <dbReference type="SAM" id="MobiDB-lite"/>
    </source>
</evidence>
<organism evidence="3 4">
    <name type="scientific">Folsomia candida</name>
    <name type="common">Springtail</name>
    <dbReference type="NCBI Taxonomy" id="158441"/>
    <lineage>
        <taxon>Eukaryota</taxon>
        <taxon>Metazoa</taxon>
        <taxon>Ecdysozoa</taxon>
        <taxon>Arthropoda</taxon>
        <taxon>Hexapoda</taxon>
        <taxon>Collembola</taxon>
        <taxon>Entomobryomorpha</taxon>
        <taxon>Isotomoidea</taxon>
        <taxon>Isotomidae</taxon>
        <taxon>Proisotominae</taxon>
        <taxon>Folsomia</taxon>
    </lineage>
</organism>
<name>A0A226E9B0_FOLCA</name>
<accession>A0A226E9B0</accession>
<evidence type="ECO:0000313" key="3">
    <source>
        <dbReference type="EMBL" id="OXA54133.1"/>
    </source>
</evidence>
<dbReference type="EMBL" id="LNIX01000005">
    <property type="protein sequence ID" value="OXA54133.1"/>
    <property type="molecule type" value="Genomic_DNA"/>
</dbReference>
<evidence type="ECO:0000256" key="2">
    <source>
        <dbReference type="SAM" id="Phobius"/>
    </source>
</evidence>
<evidence type="ECO:0000313" key="4">
    <source>
        <dbReference type="Proteomes" id="UP000198287"/>
    </source>
</evidence>
<feature type="region of interest" description="Disordered" evidence="1">
    <location>
        <begin position="55"/>
        <end position="80"/>
    </location>
</feature>
<gene>
    <name evidence="3" type="ORF">Fcan01_10649</name>
</gene>
<comment type="caution">
    <text evidence="3">The sequence shown here is derived from an EMBL/GenBank/DDBJ whole genome shotgun (WGS) entry which is preliminary data.</text>
</comment>
<dbReference type="AlphaFoldDB" id="A0A226E9B0"/>
<keyword evidence="4" id="KW-1185">Reference proteome</keyword>
<feature type="transmembrane region" description="Helical" evidence="2">
    <location>
        <begin position="20"/>
        <end position="41"/>
    </location>
</feature>